<dbReference type="AlphaFoldDB" id="A0A7S0ED00"/>
<dbReference type="EMBL" id="HBEP01012494">
    <property type="protein sequence ID" value="CAD8481405.1"/>
    <property type="molecule type" value="Transcribed_RNA"/>
</dbReference>
<proteinExistence type="predicted"/>
<sequence>MAENLSEYELQRLRNIATNRARLAELALDDALDTRTQRRTLSADEIERRSAAGAALHESRLANRRPTSRRLVLLAASSAERARASPVAPIYESSAALDALEREAPKRKVRKKQRREGEGAGLSAAQRETLTHAAGWLEAMRAYFADKLSEPNLRNVMKVTTALASGAGTACHTKHSGAFCKGRPIDMTMNFLALRIEANEWLHRDDDPGNGWRLDHPIGKLYLFQRHLFEKRQLSAQAKAAKADGAAKVGGASEAVASRGTGRGGGAPEATGIAAGEDEEQDEKARPNRKRKAPTRAPTTVKATTVKAAAVKATAVKAAAVEATAVKAAAVTKAVAKPSVKVATTKRIAKAAKGKVVTAKDTQGKATKAKLAVVQVDTKGKASKAKAAAVLQVGSLLVVPAHVFGQRGKAYKARVAALATAALGRVTVYFPLDRTSFWFPVTEARRWIA</sequence>
<reference evidence="2" key="1">
    <citation type="submission" date="2021-01" db="EMBL/GenBank/DDBJ databases">
        <authorList>
            <person name="Corre E."/>
            <person name="Pelletier E."/>
            <person name="Niang G."/>
            <person name="Scheremetjew M."/>
            <person name="Finn R."/>
            <person name="Kale V."/>
            <person name="Holt S."/>
            <person name="Cochrane G."/>
            <person name="Meng A."/>
            <person name="Brown T."/>
            <person name="Cohen L."/>
        </authorList>
    </citation>
    <scope>NUCLEOTIDE SEQUENCE</scope>
    <source>
        <strain evidence="2">CCMP1374</strain>
    </source>
</reference>
<evidence type="ECO:0000313" key="2">
    <source>
        <dbReference type="EMBL" id="CAD8481405.1"/>
    </source>
</evidence>
<accession>A0A7S0ED00</accession>
<name>A0A7S0ED00_9EUKA</name>
<feature type="region of interest" description="Disordered" evidence="1">
    <location>
        <begin position="256"/>
        <end position="301"/>
    </location>
</feature>
<protein>
    <submittedName>
        <fullName evidence="2">Uncharacterized protein</fullName>
    </submittedName>
</protein>
<organism evidence="2">
    <name type="scientific">Phaeocystis antarctica</name>
    <dbReference type="NCBI Taxonomy" id="33657"/>
    <lineage>
        <taxon>Eukaryota</taxon>
        <taxon>Haptista</taxon>
        <taxon>Haptophyta</taxon>
        <taxon>Prymnesiophyceae</taxon>
        <taxon>Phaeocystales</taxon>
        <taxon>Phaeocystaceae</taxon>
        <taxon>Phaeocystis</taxon>
    </lineage>
</organism>
<gene>
    <name evidence="2" type="ORF">PANT1444_LOCUS7075</name>
</gene>
<evidence type="ECO:0000256" key="1">
    <source>
        <dbReference type="SAM" id="MobiDB-lite"/>
    </source>
</evidence>
<feature type="region of interest" description="Disordered" evidence="1">
    <location>
        <begin position="105"/>
        <end position="125"/>
    </location>
</feature>